<feature type="domain" description="DUF4325" evidence="1">
    <location>
        <begin position="40"/>
        <end position="95"/>
    </location>
</feature>
<proteinExistence type="predicted"/>
<comment type="caution">
    <text evidence="2">The sequence shown here is derived from an EMBL/GenBank/DDBJ whole genome shotgun (WGS) entry which is preliminary data.</text>
</comment>
<keyword evidence="3" id="KW-1185">Reference proteome</keyword>
<dbReference type="Proteomes" id="UP000625976">
    <property type="component" value="Unassembled WGS sequence"/>
</dbReference>
<dbReference type="AlphaFoldDB" id="A0A917GNR7"/>
<name>A0A917GNR7_9FLAO</name>
<accession>A0A917GNR7</accession>
<sequence>MDNIKIKVSEFSIVPGSRKRDEGKSAHSGEEFRIDYLIPKYLDALEHNVKLIVDLDGTIGYGTSWLEEVFGGLVRAYNKEDVKKTLDFISNEEPYLIDDIKHYIEDATKTK</sequence>
<protein>
    <recommendedName>
        <fullName evidence="1">DUF4325 domain-containing protein</fullName>
    </recommendedName>
</protein>
<reference evidence="2" key="1">
    <citation type="journal article" date="2014" name="Int. J. Syst. Evol. Microbiol.">
        <title>Complete genome sequence of Corynebacterium casei LMG S-19264T (=DSM 44701T), isolated from a smear-ripened cheese.</title>
        <authorList>
            <consortium name="US DOE Joint Genome Institute (JGI-PGF)"/>
            <person name="Walter F."/>
            <person name="Albersmeier A."/>
            <person name="Kalinowski J."/>
            <person name="Ruckert C."/>
        </authorList>
    </citation>
    <scope>NUCLEOTIDE SEQUENCE</scope>
    <source>
        <strain evidence="2">CGMCC 1.12751</strain>
    </source>
</reference>
<organism evidence="2 3">
    <name type="scientific">Bizionia arctica</name>
    <dbReference type="NCBI Taxonomy" id="1495645"/>
    <lineage>
        <taxon>Bacteria</taxon>
        <taxon>Pseudomonadati</taxon>
        <taxon>Bacteroidota</taxon>
        <taxon>Flavobacteriia</taxon>
        <taxon>Flavobacteriales</taxon>
        <taxon>Flavobacteriaceae</taxon>
        <taxon>Bizionia</taxon>
    </lineage>
</organism>
<reference evidence="2" key="2">
    <citation type="submission" date="2020-09" db="EMBL/GenBank/DDBJ databases">
        <authorList>
            <person name="Sun Q."/>
            <person name="Zhou Y."/>
        </authorList>
    </citation>
    <scope>NUCLEOTIDE SEQUENCE</scope>
    <source>
        <strain evidence="2">CGMCC 1.12751</strain>
    </source>
</reference>
<dbReference type="RefSeq" id="WP_188465222.1">
    <property type="nucleotide sequence ID" value="NZ_BMFQ01000003.1"/>
</dbReference>
<dbReference type="EMBL" id="BMFQ01000003">
    <property type="protein sequence ID" value="GGG52143.1"/>
    <property type="molecule type" value="Genomic_DNA"/>
</dbReference>
<evidence type="ECO:0000259" key="1">
    <source>
        <dbReference type="Pfam" id="PF14213"/>
    </source>
</evidence>
<dbReference type="InterPro" id="IPR025474">
    <property type="entry name" value="DUF4325"/>
</dbReference>
<evidence type="ECO:0000313" key="2">
    <source>
        <dbReference type="EMBL" id="GGG52143.1"/>
    </source>
</evidence>
<evidence type="ECO:0000313" key="3">
    <source>
        <dbReference type="Proteomes" id="UP000625976"/>
    </source>
</evidence>
<gene>
    <name evidence="2" type="ORF">GCM10010976_24110</name>
</gene>
<dbReference type="Pfam" id="PF14213">
    <property type="entry name" value="DUF4325"/>
    <property type="match status" value="1"/>
</dbReference>